<organism evidence="1 2">
    <name type="scientific">Hygrophoropsis aurantiaca</name>
    <dbReference type="NCBI Taxonomy" id="72124"/>
    <lineage>
        <taxon>Eukaryota</taxon>
        <taxon>Fungi</taxon>
        <taxon>Dikarya</taxon>
        <taxon>Basidiomycota</taxon>
        <taxon>Agaricomycotina</taxon>
        <taxon>Agaricomycetes</taxon>
        <taxon>Agaricomycetidae</taxon>
        <taxon>Boletales</taxon>
        <taxon>Coniophorineae</taxon>
        <taxon>Hygrophoropsidaceae</taxon>
        <taxon>Hygrophoropsis</taxon>
    </lineage>
</organism>
<keyword evidence="2" id="KW-1185">Reference proteome</keyword>
<sequence>MDPSSFPPSVGDIPYTSCYCEENIYLLTKYFASQPTAGLCWDLFVIFISNPIREVALWCQRMASSREKPVIWDYHVVLALRERPQLLQQTSTSTSSAERSTWIYDFDTHLSVPCPWKEYILETFPPNAVIPPEYRSQFRIVPGEEYLLNFASDRSHMLSPLGSSPVSYYLAPPPIYPAICGSGAATNGVRNNLMTCFVSMDASEETYGAVMDLKDLMDWGFEGGLDTHIEERHITQ</sequence>
<protein>
    <submittedName>
        <fullName evidence="1">N-terminal glutamine amidase-domain-containing protein</fullName>
    </submittedName>
</protein>
<gene>
    <name evidence="1" type="ORF">BJ138DRAFT_1008364</name>
</gene>
<evidence type="ECO:0000313" key="1">
    <source>
        <dbReference type="EMBL" id="KAH7910646.1"/>
    </source>
</evidence>
<dbReference type="Proteomes" id="UP000790377">
    <property type="component" value="Unassembled WGS sequence"/>
</dbReference>
<evidence type="ECO:0000313" key="2">
    <source>
        <dbReference type="Proteomes" id="UP000790377"/>
    </source>
</evidence>
<proteinExistence type="predicted"/>
<dbReference type="EMBL" id="MU267705">
    <property type="protein sequence ID" value="KAH7910646.1"/>
    <property type="molecule type" value="Genomic_DNA"/>
</dbReference>
<comment type="caution">
    <text evidence="1">The sequence shown here is derived from an EMBL/GenBank/DDBJ whole genome shotgun (WGS) entry which is preliminary data.</text>
</comment>
<name>A0ACB8ABQ6_9AGAM</name>
<reference evidence="1" key="1">
    <citation type="journal article" date="2021" name="New Phytol.">
        <title>Evolutionary innovations through gain and loss of genes in the ectomycorrhizal Boletales.</title>
        <authorList>
            <person name="Wu G."/>
            <person name="Miyauchi S."/>
            <person name="Morin E."/>
            <person name="Kuo A."/>
            <person name="Drula E."/>
            <person name="Varga T."/>
            <person name="Kohler A."/>
            <person name="Feng B."/>
            <person name="Cao Y."/>
            <person name="Lipzen A."/>
            <person name="Daum C."/>
            <person name="Hundley H."/>
            <person name="Pangilinan J."/>
            <person name="Johnson J."/>
            <person name="Barry K."/>
            <person name="LaButti K."/>
            <person name="Ng V."/>
            <person name="Ahrendt S."/>
            <person name="Min B."/>
            <person name="Choi I.G."/>
            <person name="Park H."/>
            <person name="Plett J.M."/>
            <person name="Magnuson J."/>
            <person name="Spatafora J.W."/>
            <person name="Nagy L.G."/>
            <person name="Henrissat B."/>
            <person name="Grigoriev I.V."/>
            <person name="Yang Z.L."/>
            <person name="Xu J."/>
            <person name="Martin F.M."/>
        </authorList>
    </citation>
    <scope>NUCLEOTIDE SEQUENCE</scope>
    <source>
        <strain evidence="1">ATCC 28755</strain>
    </source>
</reference>
<accession>A0ACB8ABQ6</accession>